<gene>
    <name evidence="3" type="ORF">UW25_C0004G0247</name>
</gene>
<comment type="caution">
    <text evidence="3">The sequence shown here is derived from an EMBL/GenBank/DDBJ whole genome shotgun (WGS) entry which is preliminary data.</text>
</comment>
<dbReference type="EMBL" id="LCHP01000004">
    <property type="protein sequence ID" value="KKT36919.1"/>
    <property type="molecule type" value="Genomic_DNA"/>
</dbReference>
<feature type="domain" description="NYN" evidence="2">
    <location>
        <begin position="16"/>
        <end position="163"/>
    </location>
</feature>
<dbReference type="PANTHER" id="PTHR35458:SF8">
    <property type="entry name" value="SLR0650 PROTEIN"/>
    <property type="match status" value="1"/>
</dbReference>
<feature type="compositionally biased region" description="Basic and acidic residues" evidence="1">
    <location>
        <begin position="194"/>
        <end position="203"/>
    </location>
</feature>
<dbReference type="CDD" id="cd10911">
    <property type="entry name" value="PIN_LabA"/>
    <property type="match status" value="1"/>
</dbReference>
<reference evidence="3 4" key="1">
    <citation type="journal article" date="2015" name="Nature">
        <title>rRNA introns, odd ribosomes, and small enigmatic genomes across a large radiation of phyla.</title>
        <authorList>
            <person name="Brown C.T."/>
            <person name="Hug L.A."/>
            <person name="Thomas B.C."/>
            <person name="Sharon I."/>
            <person name="Castelle C.J."/>
            <person name="Singh A."/>
            <person name="Wilkins M.J."/>
            <person name="Williams K.H."/>
            <person name="Banfield J.F."/>
        </authorList>
    </citation>
    <scope>NUCLEOTIDE SEQUENCE [LARGE SCALE GENOMIC DNA]</scope>
</reference>
<evidence type="ECO:0000256" key="1">
    <source>
        <dbReference type="SAM" id="MobiDB-lite"/>
    </source>
</evidence>
<dbReference type="GO" id="GO:0004540">
    <property type="term" value="F:RNA nuclease activity"/>
    <property type="evidence" value="ECO:0007669"/>
    <property type="project" value="InterPro"/>
</dbReference>
<dbReference type="InterPro" id="IPR047140">
    <property type="entry name" value="LabA"/>
</dbReference>
<feature type="region of interest" description="Disordered" evidence="1">
    <location>
        <begin position="174"/>
        <end position="203"/>
    </location>
</feature>
<sequence>MRAHFNMAIIKQKEQRVAMFIDAQNLYHSARNLYGAKVNFGAVLKEAVAGRHLVRAIAYVITTEGEEEKSFFEALNSLGIETKTKDLQIFFGGAKKADWDVGLAVDAIRIGSKVDAVVLASGDGDFVPLVEYLKFMGTQVEVITFGRSASGKLREAADDFVDMCDDQRKYLLGFRGGSAGTGSARRPRKQAPNRRKETPPKSE</sequence>
<evidence type="ECO:0000313" key="4">
    <source>
        <dbReference type="Proteomes" id="UP000033815"/>
    </source>
</evidence>
<dbReference type="Pfam" id="PF01936">
    <property type="entry name" value="NYN"/>
    <property type="match status" value="1"/>
</dbReference>
<dbReference type="Gene3D" id="3.40.50.1010">
    <property type="entry name" value="5'-nuclease"/>
    <property type="match status" value="1"/>
</dbReference>
<dbReference type="PANTHER" id="PTHR35458">
    <property type="entry name" value="SLR0755 PROTEIN"/>
    <property type="match status" value="1"/>
</dbReference>
<dbReference type="InterPro" id="IPR021139">
    <property type="entry name" value="NYN"/>
</dbReference>
<evidence type="ECO:0000259" key="2">
    <source>
        <dbReference type="Pfam" id="PF01936"/>
    </source>
</evidence>
<proteinExistence type="predicted"/>
<evidence type="ECO:0000313" key="3">
    <source>
        <dbReference type="EMBL" id="KKT36919.1"/>
    </source>
</evidence>
<name>A0A837I7Y3_9BACT</name>
<dbReference type="Proteomes" id="UP000033815">
    <property type="component" value="Unassembled WGS sequence"/>
</dbReference>
<dbReference type="AlphaFoldDB" id="A0A837I7Y3"/>
<accession>A0A837I7Y3</accession>
<protein>
    <recommendedName>
        <fullName evidence="2">NYN domain-containing protein</fullName>
    </recommendedName>
</protein>
<organism evidence="3 4">
    <name type="scientific">Candidatus Nomurabacteria bacterium GW2011_GWB1_44_12</name>
    <dbReference type="NCBI Taxonomy" id="1618748"/>
    <lineage>
        <taxon>Bacteria</taxon>
        <taxon>Candidatus Nomuraibacteriota</taxon>
    </lineage>
</organism>